<evidence type="ECO:0000313" key="2">
    <source>
        <dbReference type="EMBL" id="QDF36846.1"/>
    </source>
</evidence>
<evidence type="ECO:0000313" key="3">
    <source>
        <dbReference type="Proteomes" id="UP000319298"/>
    </source>
</evidence>
<reference evidence="3" key="1">
    <citation type="submission" date="2019-06" db="EMBL/GenBank/DDBJ databases">
        <title>Whole-Genome Sequence of Bradyrhizobium sp. 3 Strain 65S1MB.</title>
        <authorList>
            <person name="Bromfield E.S.P."/>
            <person name="Cloutier S."/>
            <person name="Nguyen H.D.T."/>
        </authorList>
    </citation>
    <scope>NUCLEOTIDE SEQUENCE [LARGE SCALE GENOMIC DNA]</scope>
    <source>
        <strain evidence="3">65S1MB</strain>
    </source>
</reference>
<reference evidence="2 3" key="2">
    <citation type="journal article" date="2020" name="Int. J. Syst. Evol. Microbiol.">
        <title>Description and complete genome sequences of Bradyrhizobium symbiodeficiens sp. nov., a non-symbiotic bacterium associated with legumes native to Canada.</title>
        <authorList>
            <person name="Bromfield E.S.P."/>
            <person name="Cloutier S."/>
            <person name="Nguyen H.D.T."/>
        </authorList>
    </citation>
    <scope>NUCLEOTIDE SEQUENCE [LARGE SCALE GENOMIC DNA]</scope>
    <source>
        <strain evidence="2 3">65S1MB</strain>
    </source>
</reference>
<evidence type="ECO:0008006" key="4">
    <source>
        <dbReference type="Google" id="ProtNLM"/>
    </source>
</evidence>
<organism evidence="2 3">
    <name type="scientific">Bradyrhizobium symbiodeficiens</name>
    <dbReference type="NCBI Taxonomy" id="1404367"/>
    <lineage>
        <taxon>Bacteria</taxon>
        <taxon>Pseudomonadati</taxon>
        <taxon>Pseudomonadota</taxon>
        <taxon>Alphaproteobacteria</taxon>
        <taxon>Hyphomicrobiales</taxon>
        <taxon>Nitrobacteraceae</taxon>
        <taxon>Bradyrhizobium</taxon>
    </lineage>
</organism>
<protein>
    <recommendedName>
        <fullName evidence="4">YceI family protein</fullName>
    </recommendedName>
</protein>
<evidence type="ECO:0000256" key="1">
    <source>
        <dbReference type="SAM" id="SignalP"/>
    </source>
</evidence>
<name>A0ABX5W142_9BRAD</name>
<dbReference type="EMBL" id="CP041090">
    <property type="protein sequence ID" value="QDF36846.1"/>
    <property type="molecule type" value="Genomic_DNA"/>
</dbReference>
<keyword evidence="3" id="KW-1185">Reference proteome</keyword>
<keyword evidence="1" id="KW-0732">Signal</keyword>
<dbReference type="RefSeq" id="WP_140477999.1">
    <property type="nucleotide sequence ID" value="NZ_CP041090.2"/>
</dbReference>
<accession>A0ABX5W142</accession>
<sequence>MVSMMRSLFLAVAAVWTIASSGAAFARDGLATTLRAVLYEEDPSNPRGNRAEGRVTWRVEPTTDASAPSGDVTIRGDVEVPSRDLRTKIFIRRNFDPALSASHTVQIEIAPGFAAGRIKQIMGLMLKASEQAKGAPVAALSVRIDDTHFLIGLSATPQDASNNSRLIRSRSWIDIPILYGTQRRAILAIEKTSEVLPLFETVFRQ</sequence>
<feature type="chain" id="PRO_5046129925" description="YceI family protein" evidence="1">
    <location>
        <begin position="27"/>
        <end position="205"/>
    </location>
</feature>
<feature type="signal peptide" evidence="1">
    <location>
        <begin position="1"/>
        <end position="26"/>
    </location>
</feature>
<dbReference type="Proteomes" id="UP000319298">
    <property type="component" value="Chromosome"/>
</dbReference>
<gene>
    <name evidence="2" type="ORF">FJN17_04265</name>
</gene>
<proteinExistence type="predicted"/>